<dbReference type="Gene3D" id="1.20.1290.10">
    <property type="entry name" value="AhpD-like"/>
    <property type="match status" value="1"/>
</dbReference>
<protein>
    <recommendedName>
        <fullName evidence="3">Carboxymuconolactone decarboxylase-like domain-containing protein</fullName>
    </recommendedName>
</protein>
<reference evidence="2" key="1">
    <citation type="submission" date="2017-01" db="EMBL/GenBank/DDBJ databases">
        <authorList>
            <person name="Wang Y."/>
            <person name="White M."/>
            <person name="Kvist S."/>
            <person name="Moncalvo J.-M."/>
        </authorList>
    </citation>
    <scope>NUCLEOTIDE SEQUENCE [LARGE SCALE GENOMIC DNA]</scope>
    <source>
        <strain evidence="2">ID-206-W2</strain>
    </source>
</reference>
<comment type="caution">
    <text evidence="1">The sequence shown here is derived from an EMBL/GenBank/DDBJ whole genome shotgun (WGS) entry which is preliminary data.</text>
</comment>
<organism evidence="1 2">
    <name type="scientific">Smittium culicis</name>
    <dbReference type="NCBI Taxonomy" id="133412"/>
    <lineage>
        <taxon>Eukaryota</taxon>
        <taxon>Fungi</taxon>
        <taxon>Fungi incertae sedis</taxon>
        <taxon>Zoopagomycota</taxon>
        <taxon>Kickxellomycotina</taxon>
        <taxon>Harpellomycetes</taxon>
        <taxon>Harpellales</taxon>
        <taxon>Legeriomycetaceae</taxon>
        <taxon>Smittium</taxon>
    </lineage>
</organism>
<dbReference type="Proteomes" id="UP000187429">
    <property type="component" value="Unassembled WGS sequence"/>
</dbReference>
<gene>
    <name evidence="1" type="ORF">AYI69_g7049</name>
</gene>
<evidence type="ECO:0000313" key="1">
    <source>
        <dbReference type="EMBL" id="OMJ18387.1"/>
    </source>
</evidence>
<dbReference type="SUPFAM" id="SSF69118">
    <property type="entry name" value="AhpD-like"/>
    <property type="match status" value="1"/>
</dbReference>
<dbReference type="InterPro" id="IPR029032">
    <property type="entry name" value="AhpD-like"/>
</dbReference>
<sequence length="214" mass="23923">MSANFDFISKYYPTLGHETATLVAVSCFTANNKPELLSGLINKIIECQCVDMSATEPNSTEYLKKTQLLTLIEKARETIFKNVFTVGLPLDTIDSSNTQSEPQTYFMENSPRYNKGHDHFVRTYGRVSTKLLNRIDSFHPDLVYSILECVYSDILSNDAILSDSESEIITVAAICILDTPEQLFSHVRGAKRLGVADTAIDAILELSREIKNIS</sequence>
<evidence type="ECO:0008006" key="3">
    <source>
        <dbReference type="Google" id="ProtNLM"/>
    </source>
</evidence>
<name>A0A1R1XUP3_9FUNG</name>
<accession>A0A1R1XUP3</accession>
<keyword evidence="2" id="KW-1185">Reference proteome</keyword>
<dbReference type="InterPro" id="IPR052999">
    <property type="entry name" value="PTS1_Protein"/>
</dbReference>
<dbReference type="EMBL" id="LSSM01003293">
    <property type="protein sequence ID" value="OMJ18387.1"/>
    <property type="molecule type" value="Genomic_DNA"/>
</dbReference>
<evidence type="ECO:0000313" key="2">
    <source>
        <dbReference type="Proteomes" id="UP000187429"/>
    </source>
</evidence>
<dbReference type="OrthoDB" id="5537330at2759"/>
<dbReference type="PANTHER" id="PTHR28180:SF2">
    <property type="entry name" value="PEROXISOMAL PROTEIN 2"/>
    <property type="match status" value="1"/>
</dbReference>
<dbReference type="AlphaFoldDB" id="A0A1R1XUP3"/>
<dbReference type="PANTHER" id="PTHR28180">
    <property type="entry name" value="CONSERVED MITOCHONDRIAL PROTEIN-RELATED"/>
    <property type="match status" value="1"/>
</dbReference>
<proteinExistence type="predicted"/>